<sequence length="66" mass="7536">MNTRKAIGMAILILLLVIYSLVCMLIAVNFLPDSKIAELIYYPIVGVIWIFPAMKIVKWMQPPETQ</sequence>
<protein>
    <submittedName>
        <fullName evidence="2">DUF2842 domain-containing protein</fullName>
    </submittedName>
</protein>
<accession>A0ABY4W1D3</accession>
<dbReference type="Pfam" id="PF11003">
    <property type="entry name" value="DUF2842"/>
    <property type="match status" value="1"/>
</dbReference>
<evidence type="ECO:0000313" key="2">
    <source>
        <dbReference type="EMBL" id="USG60973.1"/>
    </source>
</evidence>
<evidence type="ECO:0000313" key="3">
    <source>
        <dbReference type="Proteomes" id="UP001056291"/>
    </source>
</evidence>
<feature type="transmembrane region" description="Helical" evidence="1">
    <location>
        <begin position="7"/>
        <end position="28"/>
    </location>
</feature>
<dbReference type="Proteomes" id="UP001056291">
    <property type="component" value="Chromosome"/>
</dbReference>
<dbReference type="RefSeq" id="WP_251933939.1">
    <property type="nucleotide sequence ID" value="NZ_CP098747.1"/>
</dbReference>
<keyword evidence="1" id="KW-0472">Membrane</keyword>
<dbReference type="EMBL" id="CP098747">
    <property type="protein sequence ID" value="USG60973.1"/>
    <property type="molecule type" value="Genomic_DNA"/>
</dbReference>
<feature type="transmembrane region" description="Helical" evidence="1">
    <location>
        <begin position="40"/>
        <end position="57"/>
    </location>
</feature>
<organism evidence="2 3">
    <name type="scientific">Sneathiella marina</name>
    <dbReference type="NCBI Taxonomy" id="2950108"/>
    <lineage>
        <taxon>Bacteria</taxon>
        <taxon>Pseudomonadati</taxon>
        <taxon>Pseudomonadota</taxon>
        <taxon>Alphaproteobacteria</taxon>
        <taxon>Sneathiellales</taxon>
        <taxon>Sneathiellaceae</taxon>
        <taxon>Sneathiella</taxon>
    </lineage>
</organism>
<evidence type="ECO:0000256" key="1">
    <source>
        <dbReference type="SAM" id="Phobius"/>
    </source>
</evidence>
<keyword evidence="3" id="KW-1185">Reference proteome</keyword>
<reference evidence="2" key="1">
    <citation type="submission" date="2022-06" db="EMBL/GenBank/DDBJ databases">
        <title>Sneathiella actinostolidae sp. nov., isolated from a sea anemonein the Western Pacific Ocean.</title>
        <authorList>
            <person name="Wei M.J."/>
        </authorList>
    </citation>
    <scope>NUCLEOTIDE SEQUENCE</scope>
    <source>
        <strain evidence="2">PHK-P5</strain>
    </source>
</reference>
<name>A0ABY4W1D3_9PROT</name>
<keyword evidence="1" id="KW-1133">Transmembrane helix</keyword>
<gene>
    <name evidence="2" type="ORF">NBZ79_17590</name>
</gene>
<dbReference type="InterPro" id="IPR021265">
    <property type="entry name" value="DUF2842"/>
</dbReference>
<keyword evidence="1" id="KW-0812">Transmembrane</keyword>
<proteinExistence type="predicted"/>